<protein>
    <submittedName>
        <fullName evidence="1">Kinase-like domain-containing protein</fullName>
    </submittedName>
</protein>
<proteinExistence type="predicted"/>
<feature type="non-terminal residue" evidence="1">
    <location>
        <position position="550"/>
    </location>
</feature>
<name>A0ACB8QRR9_9AGAM</name>
<sequence length="550" mass="62862">ESEGNDLDMESDEEAMEEFSDDEEEYTLNARPEEERIEIEAQMLSLERAVPSLTNDYRLVDRLGTGTFSTVFKAVDLHHQTKWDNSLWRQSNRMSRRVFVALKRIYVTSAPDRIRNEISIMETCRGARYVSQIITAFRERDQIVLVLPYQRNDDFREFFRFLPMEGIKAYFRCLFRALRDIHARCIIHRDVKPANFLFDPRMGVGTLCDFGLACRVERASTLGLCYHTPASKLHPHGRIRSKEEMDAELIRQKQREARARTTFKSERVGYLDKDPRPHSRANRAGTRGFRAPEVLLKCGDQTGAIDVWAAGTILCFFLTNKFPLMNSGDDVEALMEIASIIGRRKMEKVATLHSRTFSTNIPSLADEGVVWSQFVEKLNPNLRIPRPPDPRFFPYCISHDHPPPPSSPSSRKTSPPSSDAFGHSPTSPSSNCNEWEHDVENALDLLEKTMHPESVKRITPLQALRHPFLLEDGVDDNDFFPHPPGGGVCANWHLIDDEEGSYFVRIRLRDGEPRLEDDDEDDEEPGTILRRISAGEGIAIGNSPCEFHSE</sequence>
<keyword evidence="2" id="KW-1185">Reference proteome</keyword>
<accession>A0ACB8QRR9</accession>
<reference evidence="1" key="2">
    <citation type="journal article" date="2022" name="New Phytol.">
        <title>Evolutionary transition to the ectomycorrhizal habit in the genomes of a hyperdiverse lineage of mushroom-forming fungi.</title>
        <authorList>
            <person name="Looney B."/>
            <person name="Miyauchi S."/>
            <person name="Morin E."/>
            <person name="Drula E."/>
            <person name="Courty P.E."/>
            <person name="Kohler A."/>
            <person name="Kuo A."/>
            <person name="LaButti K."/>
            <person name="Pangilinan J."/>
            <person name="Lipzen A."/>
            <person name="Riley R."/>
            <person name="Andreopoulos W."/>
            <person name="He G."/>
            <person name="Johnson J."/>
            <person name="Nolan M."/>
            <person name="Tritt A."/>
            <person name="Barry K.W."/>
            <person name="Grigoriev I.V."/>
            <person name="Nagy L.G."/>
            <person name="Hibbett D."/>
            <person name="Henrissat B."/>
            <person name="Matheny P.B."/>
            <person name="Labbe J."/>
            <person name="Martin F.M."/>
        </authorList>
    </citation>
    <scope>NUCLEOTIDE SEQUENCE</scope>
    <source>
        <strain evidence="1">EC-137</strain>
    </source>
</reference>
<comment type="caution">
    <text evidence="1">The sequence shown here is derived from an EMBL/GenBank/DDBJ whole genome shotgun (WGS) entry which is preliminary data.</text>
</comment>
<dbReference type="Proteomes" id="UP000814128">
    <property type="component" value="Unassembled WGS sequence"/>
</dbReference>
<evidence type="ECO:0000313" key="1">
    <source>
        <dbReference type="EMBL" id="KAI0034368.1"/>
    </source>
</evidence>
<reference evidence="1" key="1">
    <citation type="submission" date="2021-02" db="EMBL/GenBank/DDBJ databases">
        <authorList>
            <consortium name="DOE Joint Genome Institute"/>
            <person name="Ahrendt S."/>
            <person name="Looney B.P."/>
            <person name="Miyauchi S."/>
            <person name="Morin E."/>
            <person name="Drula E."/>
            <person name="Courty P.E."/>
            <person name="Chicoki N."/>
            <person name="Fauchery L."/>
            <person name="Kohler A."/>
            <person name="Kuo A."/>
            <person name="Labutti K."/>
            <person name="Pangilinan J."/>
            <person name="Lipzen A."/>
            <person name="Riley R."/>
            <person name="Andreopoulos W."/>
            <person name="He G."/>
            <person name="Johnson J."/>
            <person name="Barry K.W."/>
            <person name="Grigoriev I.V."/>
            <person name="Nagy L."/>
            <person name="Hibbett D."/>
            <person name="Henrissat B."/>
            <person name="Matheny P.B."/>
            <person name="Labbe J."/>
            <person name="Martin F."/>
        </authorList>
    </citation>
    <scope>NUCLEOTIDE SEQUENCE</scope>
    <source>
        <strain evidence="1">EC-137</strain>
    </source>
</reference>
<organism evidence="1 2">
    <name type="scientific">Vararia minispora EC-137</name>
    <dbReference type="NCBI Taxonomy" id="1314806"/>
    <lineage>
        <taxon>Eukaryota</taxon>
        <taxon>Fungi</taxon>
        <taxon>Dikarya</taxon>
        <taxon>Basidiomycota</taxon>
        <taxon>Agaricomycotina</taxon>
        <taxon>Agaricomycetes</taxon>
        <taxon>Russulales</taxon>
        <taxon>Lachnocladiaceae</taxon>
        <taxon>Vararia</taxon>
    </lineage>
</organism>
<dbReference type="EMBL" id="MU273502">
    <property type="protein sequence ID" value="KAI0034368.1"/>
    <property type="molecule type" value="Genomic_DNA"/>
</dbReference>
<gene>
    <name evidence="1" type="ORF">K488DRAFT_23700</name>
</gene>
<evidence type="ECO:0000313" key="2">
    <source>
        <dbReference type="Proteomes" id="UP000814128"/>
    </source>
</evidence>
<feature type="non-terminal residue" evidence="1">
    <location>
        <position position="1"/>
    </location>
</feature>